<evidence type="ECO:0000313" key="2">
    <source>
        <dbReference type="Proteomes" id="UP001217089"/>
    </source>
</evidence>
<dbReference type="EMBL" id="JARBDR010000337">
    <property type="protein sequence ID" value="KAJ8314895.1"/>
    <property type="molecule type" value="Genomic_DNA"/>
</dbReference>
<name>A0ABQ9FGT7_TEGGR</name>
<organism evidence="1 2">
    <name type="scientific">Tegillarca granosa</name>
    <name type="common">Malaysian cockle</name>
    <name type="synonym">Anadara granosa</name>
    <dbReference type="NCBI Taxonomy" id="220873"/>
    <lineage>
        <taxon>Eukaryota</taxon>
        <taxon>Metazoa</taxon>
        <taxon>Spiralia</taxon>
        <taxon>Lophotrochozoa</taxon>
        <taxon>Mollusca</taxon>
        <taxon>Bivalvia</taxon>
        <taxon>Autobranchia</taxon>
        <taxon>Pteriomorphia</taxon>
        <taxon>Arcoida</taxon>
        <taxon>Arcoidea</taxon>
        <taxon>Arcidae</taxon>
        <taxon>Tegillarca</taxon>
    </lineage>
</organism>
<dbReference type="Proteomes" id="UP001217089">
    <property type="component" value="Unassembled WGS sequence"/>
</dbReference>
<sequence length="64" mass="7460">MTMSGEKLLKNTVYYKLKLTYLHGSTKVFCNIHKTCALKSPSCSDELLFIYLFFITNNEFILML</sequence>
<comment type="caution">
    <text evidence="1">The sequence shown here is derived from an EMBL/GenBank/DDBJ whole genome shotgun (WGS) entry which is preliminary data.</text>
</comment>
<accession>A0ABQ9FGT7</accession>
<keyword evidence="2" id="KW-1185">Reference proteome</keyword>
<protein>
    <submittedName>
        <fullName evidence="1">Uncharacterized protein</fullName>
    </submittedName>
</protein>
<evidence type="ECO:0000313" key="1">
    <source>
        <dbReference type="EMBL" id="KAJ8314895.1"/>
    </source>
</evidence>
<reference evidence="1 2" key="1">
    <citation type="submission" date="2022-12" db="EMBL/GenBank/DDBJ databases">
        <title>Chromosome-level genome of Tegillarca granosa.</title>
        <authorList>
            <person name="Kim J."/>
        </authorList>
    </citation>
    <scope>NUCLEOTIDE SEQUENCE [LARGE SCALE GENOMIC DNA]</scope>
    <source>
        <strain evidence="1">Teg-2019</strain>
        <tissue evidence="1">Adductor muscle</tissue>
    </source>
</reference>
<gene>
    <name evidence="1" type="ORF">KUTeg_007045</name>
</gene>
<proteinExistence type="predicted"/>